<feature type="domain" description="CHAT" evidence="1">
    <location>
        <begin position="730"/>
        <end position="1018"/>
    </location>
</feature>
<evidence type="ECO:0000259" key="1">
    <source>
        <dbReference type="Pfam" id="PF12770"/>
    </source>
</evidence>
<evidence type="ECO:0000313" key="2">
    <source>
        <dbReference type="EMBL" id="AUB79694.1"/>
    </source>
</evidence>
<dbReference type="KEGG" id="tsy:THSYN_01125"/>
<keyword evidence="3" id="KW-1185">Reference proteome</keyword>
<dbReference type="EMBL" id="CP020370">
    <property type="protein sequence ID" value="AUB79694.1"/>
    <property type="molecule type" value="Genomic_DNA"/>
</dbReference>
<dbReference type="AlphaFoldDB" id="A0A2K8U292"/>
<evidence type="ECO:0000313" key="3">
    <source>
        <dbReference type="Proteomes" id="UP000232638"/>
    </source>
</evidence>
<proteinExistence type="predicted"/>
<organism evidence="2 3">
    <name type="scientific">Candidatus Thiodictyon syntrophicum</name>
    <dbReference type="NCBI Taxonomy" id="1166950"/>
    <lineage>
        <taxon>Bacteria</taxon>
        <taxon>Pseudomonadati</taxon>
        <taxon>Pseudomonadota</taxon>
        <taxon>Gammaproteobacteria</taxon>
        <taxon>Chromatiales</taxon>
        <taxon>Chromatiaceae</taxon>
        <taxon>Thiodictyon</taxon>
    </lineage>
</organism>
<dbReference type="Proteomes" id="UP000232638">
    <property type="component" value="Chromosome"/>
</dbReference>
<reference evidence="2 3" key="1">
    <citation type="submission" date="2017-03" db="EMBL/GenBank/DDBJ databases">
        <title>Complete genome sequence of Candidatus 'Thiodictyon syntrophicum' sp. nov. strain Cad16T, a photolithoautotroph purple sulfur bacterium isolated from an alpine meromictic lake.</title>
        <authorList>
            <person name="Luedin S.M."/>
            <person name="Pothier J.F."/>
            <person name="Danza F."/>
            <person name="Storelli N."/>
            <person name="Wittwer M."/>
            <person name="Tonolla M."/>
        </authorList>
    </citation>
    <scope>NUCLEOTIDE SEQUENCE [LARGE SCALE GENOMIC DNA]</scope>
    <source>
        <strain evidence="2 3">Cad16T</strain>
    </source>
</reference>
<name>A0A2K8U292_9GAMM</name>
<protein>
    <recommendedName>
        <fullName evidence="1">CHAT domain-containing protein</fullName>
    </recommendedName>
</protein>
<sequence length="1046" mass="110915">MREWIDLPAPECARRVAAAVDDEAAARALLQAKAVVSTRLWRETFGVAVEPSPAALTQLAERSQGGTATPAEQRYIRRFAALQTIVGEVVQAFPAAVEPPAPPDARREELDAMLPALQRAMRDCAGPGASPEQVAALETAIAQWRHGGDAWAPPLPLDHAWWLGMALYWLGSALLGDGDVERARTAFSEGATHFERAGAADHAQDMHQRVTGIDNGVRADCDAVTAPSLRALLGPQEPLERCASLAALASAAHDAGDHFEFVRLAELLAELLAAAGYADPQPQVETAVLGWVDTAADTLQGNALLARLGDVGTHWCLVMGARATAPLGDGKHLDAAAGARAEASLAAIATLLGQVFEVADAVRSEVAAELATWFGSTTAGIVGARPGEAVPDGTHQVLAANQTERVAALNAALYALRLACNEGPAEAHLTKARRLITEAEALGWRAPLVQAQLELGYVLLALKRYNQVPDLTAAALRTLAPTRAASLDAFSVSYERELYLTAVQFEVRARAGLRDHEAVLATCRRVIAQIEEQRTRVSAQYQQAAFLATRAEFYEYCAAAALKLGRHDLLVATTEHLKASGAWRLPRVALERLPAAAAAQVTGLDQEYAEVNRALALAPPGGPVTTQLLERRRRVAAARGIARQRAQPLDAPTLTVAAVQGALAADEAALSWFWLRDEVLIGLAFTRERFETAVIEPASGDRQHLATWLLCMRAFSGPKPATAEIIPALDQLVDALAPVLLPDALRRVIDGKARLILSPHRTLHLFPFHAARWDLAGGATAASAAGDDRPWLIQRFAVRYAPNLTSLLHDWSGRREGPVLAVGIGNFGDSGLPAIKNAPLEAAEVAAVHGAAGSAAIDCSRAAFLALPLPGVRCLHLATHGSSVLTGEALDDPLDCGIALADGVLDGWQLGTLDLPAELVVLAACYSGQRAISGRGLSRLPGDDLFGLQAVLFEAGVGTLLGALWPVDDRSARAILVDFHRAYAAGAAPDLALQSALVAHLADPLRRQTRYDWAPFFLTSLRNPRYGRTPGQVAVSQSSSRSPVGG</sequence>
<accession>A0A2K8U292</accession>
<gene>
    <name evidence="2" type="ORF">THSYN_01125</name>
</gene>
<dbReference type="Pfam" id="PF12770">
    <property type="entry name" value="CHAT"/>
    <property type="match status" value="1"/>
</dbReference>
<dbReference type="InterPro" id="IPR024983">
    <property type="entry name" value="CHAT_dom"/>
</dbReference>